<evidence type="ECO:0000256" key="1">
    <source>
        <dbReference type="ARBA" id="ARBA00004141"/>
    </source>
</evidence>
<name>A0AAV2SW30_MEGNR</name>
<feature type="transmembrane region" description="Helical" evidence="6">
    <location>
        <begin position="281"/>
        <end position="300"/>
    </location>
</feature>
<dbReference type="PANTHER" id="PTHR46953">
    <property type="entry name" value="G-PROTEIN COUPLED RECEPTOR MTH-LIKE 1-RELATED"/>
    <property type="match status" value="1"/>
</dbReference>
<proteinExistence type="predicted"/>
<comment type="caution">
    <text evidence="8">The sequence shown here is derived from an EMBL/GenBank/DDBJ whole genome shotgun (WGS) entry which is preliminary data.</text>
</comment>
<evidence type="ECO:0000259" key="7">
    <source>
        <dbReference type="PROSITE" id="PS50261"/>
    </source>
</evidence>
<feature type="compositionally biased region" description="Basic and acidic residues" evidence="5">
    <location>
        <begin position="390"/>
        <end position="401"/>
    </location>
</feature>
<keyword evidence="9" id="KW-1185">Reference proteome</keyword>
<dbReference type="Gene3D" id="1.20.1070.10">
    <property type="entry name" value="Rhodopsin 7-helix transmembrane proteins"/>
    <property type="match status" value="1"/>
</dbReference>
<dbReference type="InterPro" id="IPR017981">
    <property type="entry name" value="GPCR_2-like_7TM"/>
</dbReference>
<dbReference type="InterPro" id="IPR000832">
    <property type="entry name" value="GPCR_2_secretin-like"/>
</dbReference>
<feature type="transmembrane region" description="Helical" evidence="6">
    <location>
        <begin position="422"/>
        <end position="444"/>
    </location>
</feature>
<evidence type="ECO:0000256" key="6">
    <source>
        <dbReference type="SAM" id="Phobius"/>
    </source>
</evidence>
<keyword evidence="4 6" id="KW-0472">Membrane</keyword>
<feature type="transmembrane region" description="Helical" evidence="6">
    <location>
        <begin position="456"/>
        <end position="478"/>
    </location>
</feature>
<feature type="region of interest" description="Disordered" evidence="5">
    <location>
        <begin position="501"/>
        <end position="532"/>
    </location>
</feature>
<organism evidence="8 9">
    <name type="scientific">Meganyctiphanes norvegica</name>
    <name type="common">Northern krill</name>
    <name type="synonym">Thysanopoda norvegica</name>
    <dbReference type="NCBI Taxonomy" id="48144"/>
    <lineage>
        <taxon>Eukaryota</taxon>
        <taxon>Metazoa</taxon>
        <taxon>Ecdysozoa</taxon>
        <taxon>Arthropoda</taxon>
        <taxon>Crustacea</taxon>
        <taxon>Multicrustacea</taxon>
        <taxon>Malacostraca</taxon>
        <taxon>Eumalacostraca</taxon>
        <taxon>Eucarida</taxon>
        <taxon>Euphausiacea</taxon>
        <taxon>Euphausiidae</taxon>
        <taxon>Meganyctiphanes</taxon>
    </lineage>
</organism>
<sequence length="639" mass="70477">MVCEEEYNPHHLRHASLNSLPLGTIGKCCPEGHHTVVENIIDKVDGKIFNFRYNCVIDDNDYDFLADSKIRAANITNFAFTSTPLCETGFVYHTYELSSMDEDEEAFVDVLQDLIVVDKIGKCIQGKTPVRKEKYCLDYQTKGSDIKIIGIVCQANYHNEELKHPEKHSIMATLLGVSCAALLATAASLLSTRVRRGLVTVKKVNTLAGRILLSYVMSYLLGFLTLAVAHKATLTADMVGCQAIAGVIMFFMLAAFHWNTSICLESLLLTLRVSTSEGRRYILHSLWAWGLPGFITALALSLDAYKESLSCNTITLRIGVLRCFISDPRAQILYFYLPMFITLIANLGLLLGARSVRINNLRKLEHGPNRRKKGNVESTELQGRGTGGDAKTEKQAAKPKEPQSSGMRTHQNRNLWLEAVKLVMWSGVTLSIEVVSYIIFRFHGENGVAHESWHEYLWYIPSMVNSLRGLGIFAILVLTEENRKKLARAIGTLSSLAGGVGSSPRQTHSAYSSDDSAVGNSSIGGNGGRRNMSVTTTITQISSIRNKCINNGNDVRSNPCSDTAPHKGLAKSVSQIQRHGSISSESDFDGLDVDSEGNRRRPSLAVVGMTALESVDEEDVYDQQMISKEPINNKNFSDA</sequence>
<feature type="transmembrane region" description="Helical" evidence="6">
    <location>
        <begin position="332"/>
        <end position="353"/>
    </location>
</feature>
<feature type="transmembrane region" description="Helical" evidence="6">
    <location>
        <begin position="242"/>
        <end position="269"/>
    </location>
</feature>
<evidence type="ECO:0000256" key="5">
    <source>
        <dbReference type="SAM" id="MobiDB-lite"/>
    </source>
</evidence>
<keyword evidence="2 6" id="KW-0812">Transmembrane</keyword>
<reference evidence="8 9" key="1">
    <citation type="submission" date="2024-05" db="EMBL/GenBank/DDBJ databases">
        <authorList>
            <person name="Wallberg A."/>
        </authorList>
    </citation>
    <scope>NUCLEOTIDE SEQUENCE [LARGE SCALE GENOMIC DNA]</scope>
</reference>
<feature type="transmembrane region" description="Helical" evidence="6">
    <location>
        <begin position="170"/>
        <end position="190"/>
    </location>
</feature>
<dbReference type="Proteomes" id="UP001497623">
    <property type="component" value="Unassembled WGS sequence"/>
</dbReference>
<dbReference type="InterPro" id="IPR052808">
    <property type="entry name" value="GPCR_Mth-like"/>
</dbReference>
<gene>
    <name evidence="8" type="ORF">MNOR_LOCUS41114</name>
</gene>
<evidence type="ECO:0000256" key="3">
    <source>
        <dbReference type="ARBA" id="ARBA00022989"/>
    </source>
</evidence>
<accession>A0AAV2SW30</accession>
<keyword evidence="3 6" id="KW-1133">Transmembrane helix</keyword>
<evidence type="ECO:0000256" key="4">
    <source>
        <dbReference type="ARBA" id="ARBA00023136"/>
    </source>
</evidence>
<dbReference type="AlphaFoldDB" id="A0AAV2SW30"/>
<dbReference type="PROSITE" id="PS50261">
    <property type="entry name" value="G_PROTEIN_RECEP_F2_4"/>
    <property type="match status" value="1"/>
</dbReference>
<dbReference type="Pfam" id="PF00002">
    <property type="entry name" value="7tm_2"/>
    <property type="match status" value="1"/>
</dbReference>
<protein>
    <recommendedName>
        <fullName evidence="7">G-protein coupled receptors family 2 profile 2 domain-containing protein</fullName>
    </recommendedName>
</protein>
<evidence type="ECO:0000313" key="8">
    <source>
        <dbReference type="EMBL" id="CAL4245744.1"/>
    </source>
</evidence>
<dbReference type="GO" id="GO:0004930">
    <property type="term" value="F:G protein-coupled receptor activity"/>
    <property type="evidence" value="ECO:0007669"/>
    <property type="project" value="InterPro"/>
</dbReference>
<feature type="compositionally biased region" description="Acidic residues" evidence="5">
    <location>
        <begin position="586"/>
        <end position="595"/>
    </location>
</feature>
<dbReference type="GO" id="GO:0016020">
    <property type="term" value="C:membrane"/>
    <property type="evidence" value="ECO:0007669"/>
    <property type="project" value="UniProtKB-SubCell"/>
</dbReference>
<evidence type="ECO:0000256" key="2">
    <source>
        <dbReference type="ARBA" id="ARBA00022692"/>
    </source>
</evidence>
<feature type="region of interest" description="Disordered" evidence="5">
    <location>
        <begin position="367"/>
        <end position="408"/>
    </location>
</feature>
<dbReference type="GO" id="GO:0007166">
    <property type="term" value="P:cell surface receptor signaling pathway"/>
    <property type="evidence" value="ECO:0007669"/>
    <property type="project" value="InterPro"/>
</dbReference>
<dbReference type="PANTHER" id="PTHR46953:SF1">
    <property type="entry name" value="G-PROTEIN COUPLED RECEPTOR MTH-LIKE 1-RELATED"/>
    <property type="match status" value="1"/>
</dbReference>
<feature type="domain" description="G-protein coupled receptors family 2 profile 2" evidence="7">
    <location>
        <begin position="167"/>
        <end position="480"/>
    </location>
</feature>
<comment type="subcellular location">
    <subcellularLocation>
        <location evidence="1">Membrane</location>
        <topology evidence="1">Multi-pass membrane protein</topology>
    </subcellularLocation>
</comment>
<feature type="compositionally biased region" description="Polar residues" evidence="5">
    <location>
        <begin position="503"/>
        <end position="515"/>
    </location>
</feature>
<feature type="transmembrane region" description="Helical" evidence="6">
    <location>
        <begin position="211"/>
        <end position="230"/>
    </location>
</feature>
<feature type="compositionally biased region" description="Polar residues" evidence="5">
    <location>
        <begin position="572"/>
        <end position="585"/>
    </location>
</feature>
<feature type="region of interest" description="Disordered" evidence="5">
    <location>
        <begin position="558"/>
        <end position="603"/>
    </location>
</feature>
<evidence type="ECO:0000313" key="9">
    <source>
        <dbReference type="Proteomes" id="UP001497623"/>
    </source>
</evidence>
<dbReference type="EMBL" id="CAXKWB010141251">
    <property type="protein sequence ID" value="CAL4245744.1"/>
    <property type="molecule type" value="Genomic_DNA"/>
</dbReference>